<dbReference type="Gene3D" id="3.30.420.10">
    <property type="entry name" value="Ribonuclease H-like superfamily/Ribonuclease H"/>
    <property type="match status" value="1"/>
</dbReference>
<dbReference type="GO" id="GO:0043137">
    <property type="term" value="P:DNA replication, removal of RNA primer"/>
    <property type="evidence" value="ECO:0007669"/>
    <property type="project" value="TreeGrafter"/>
</dbReference>
<evidence type="ECO:0000256" key="4">
    <source>
        <dbReference type="ARBA" id="ARBA00008378"/>
    </source>
</evidence>
<evidence type="ECO:0000256" key="5">
    <source>
        <dbReference type="ARBA" id="ARBA00022490"/>
    </source>
</evidence>
<keyword evidence="5" id="KW-0963">Cytoplasm</keyword>
<dbReference type="SUPFAM" id="SSF53098">
    <property type="entry name" value="Ribonuclease H-like"/>
    <property type="match status" value="1"/>
</dbReference>
<evidence type="ECO:0000256" key="9">
    <source>
        <dbReference type="ARBA" id="ARBA00022801"/>
    </source>
</evidence>
<dbReference type="OrthoDB" id="9777935at2"/>
<dbReference type="GO" id="GO:0003723">
    <property type="term" value="F:RNA binding"/>
    <property type="evidence" value="ECO:0007669"/>
    <property type="project" value="UniProtKB-UniRule"/>
</dbReference>
<comment type="function">
    <text evidence="2 11">Endonuclease that specifically degrades the RNA of RNA-DNA hybrids.</text>
</comment>
<dbReference type="KEGG" id="mphi:EG856_02665"/>
<dbReference type="EC" id="3.1.26.4" evidence="11"/>
<organism evidence="13 14">
    <name type="scientific">Mycoplasmopsis phocirhinis</name>
    <dbReference type="NCBI Taxonomy" id="142650"/>
    <lineage>
        <taxon>Bacteria</taxon>
        <taxon>Bacillati</taxon>
        <taxon>Mycoplasmatota</taxon>
        <taxon>Mycoplasmoidales</taxon>
        <taxon>Metamycoplasmataceae</taxon>
        <taxon>Mycoplasmopsis</taxon>
    </lineage>
</organism>
<comment type="similarity">
    <text evidence="4">Belongs to the RNase HII family. RnhC subfamily.</text>
</comment>
<dbReference type="GO" id="GO:0046872">
    <property type="term" value="F:metal ion binding"/>
    <property type="evidence" value="ECO:0007669"/>
    <property type="project" value="UniProtKB-KW"/>
</dbReference>
<dbReference type="InterPro" id="IPR001352">
    <property type="entry name" value="RNase_HII/HIII"/>
</dbReference>
<dbReference type="InterPro" id="IPR012337">
    <property type="entry name" value="RNaseH-like_sf"/>
</dbReference>
<dbReference type="GO" id="GO:0032299">
    <property type="term" value="C:ribonuclease H2 complex"/>
    <property type="evidence" value="ECO:0007669"/>
    <property type="project" value="TreeGrafter"/>
</dbReference>
<keyword evidence="9 10" id="KW-0378">Hydrolase</keyword>
<comment type="cofactor">
    <cofactor evidence="10">
        <name>Mn(2+)</name>
        <dbReference type="ChEBI" id="CHEBI:29035"/>
    </cofactor>
    <cofactor evidence="10">
        <name>Mg(2+)</name>
        <dbReference type="ChEBI" id="CHEBI:18420"/>
    </cofactor>
    <text evidence="10">Manganese or magnesium. Binds 1 divalent metal ion per monomer in the absence of substrate. May bind a second metal ion after substrate binding.</text>
</comment>
<keyword evidence="8 10" id="KW-0255">Endonuclease</keyword>
<evidence type="ECO:0000256" key="11">
    <source>
        <dbReference type="RuleBase" id="RU003515"/>
    </source>
</evidence>
<dbReference type="PROSITE" id="PS51975">
    <property type="entry name" value="RNASE_H_2"/>
    <property type="match status" value="1"/>
</dbReference>
<evidence type="ECO:0000256" key="8">
    <source>
        <dbReference type="ARBA" id="ARBA00022759"/>
    </source>
</evidence>
<dbReference type="RefSeq" id="WP_130429581.1">
    <property type="nucleotide sequence ID" value="NZ_CP034841.1"/>
</dbReference>
<dbReference type="GO" id="GO:0004523">
    <property type="term" value="F:RNA-DNA hybrid ribonuclease activity"/>
    <property type="evidence" value="ECO:0007669"/>
    <property type="project" value="UniProtKB-UniRule"/>
</dbReference>
<evidence type="ECO:0000313" key="13">
    <source>
        <dbReference type="EMBL" id="QBF34804.1"/>
    </source>
</evidence>
<evidence type="ECO:0000256" key="2">
    <source>
        <dbReference type="ARBA" id="ARBA00004065"/>
    </source>
</evidence>
<evidence type="ECO:0000259" key="12">
    <source>
        <dbReference type="PROSITE" id="PS51975"/>
    </source>
</evidence>
<dbReference type="EMBL" id="CP034841">
    <property type="protein sequence ID" value="QBF34804.1"/>
    <property type="molecule type" value="Genomic_DNA"/>
</dbReference>
<keyword evidence="6 10" id="KW-0540">Nuclease</keyword>
<dbReference type="Pfam" id="PF01351">
    <property type="entry name" value="RNase_HII"/>
    <property type="match status" value="1"/>
</dbReference>
<evidence type="ECO:0000256" key="7">
    <source>
        <dbReference type="ARBA" id="ARBA00022723"/>
    </source>
</evidence>
<dbReference type="PANTHER" id="PTHR10954:SF23">
    <property type="entry name" value="RIBONUCLEASE"/>
    <property type="match status" value="1"/>
</dbReference>
<dbReference type="InterPro" id="IPR024567">
    <property type="entry name" value="RNase_HII/HIII_dom"/>
</dbReference>
<evidence type="ECO:0000256" key="3">
    <source>
        <dbReference type="ARBA" id="ARBA00004496"/>
    </source>
</evidence>
<comment type="catalytic activity">
    <reaction evidence="1 10 11">
        <text>Endonucleolytic cleavage to 5'-phosphomonoester.</text>
        <dbReference type="EC" id="3.1.26.4"/>
    </reaction>
</comment>
<dbReference type="GO" id="GO:0006298">
    <property type="term" value="P:mismatch repair"/>
    <property type="evidence" value="ECO:0007669"/>
    <property type="project" value="TreeGrafter"/>
</dbReference>
<keyword evidence="7 10" id="KW-0479">Metal-binding</keyword>
<name>A0A4P6MSX6_9BACT</name>
<reference evidence="13 14" key="1">
    <citation type="submission" date="2019-01" db="EMBL/GenBank/DDBJ databases">
        <title>Complete sequence and annotation of the Mycoplasma phocirhinis strain 852T genome.</title>
        <authorList>
            <person name="Frasca S.Jr."/>
            <person name="Kutish G.F."/>
            <person name="Castellanos Gell J."/>
            <person name="Michaels D.L."/>
            <person name="Brown D.R."/>
        </authorList>
    </citation>
    <scope>NUCLEOTIDE SEQUENCE [LARGE SCALE GENOMIC DNA]</scope>
    <source>
        <strain evidence="13 14">852</strain>
    </source>
</reference>
<evidence type="ECO:0000256" key="6">
    <source>
        <dbReference type="ARBA" id="ARBA00022722"/>
    </source>
</evidence>
<dbReference type="PANTHER" id="PTHR10954">
    <property type="entry name" value="RIBONUCLEASE H2 SUBUNIT A"/>
    <property type="match status" value="1"/>
</dbReference>
<comment type="subcellular location">
    <subcellularLocation>
        <location evidence="3">Cytoplasm</location>
    </subcellularLocation>
</comment>
<keyword evidence="14" id="KW-1185">Reference proteome</keyword>
<feature type="binding site" evidence="10">
    <location>
        <position position="21"/>
    </location>
    <ligand>
        <name>a divalent metal cation</name>
        <dbReference type="ChEBI" id="CHEBI:60240"/>
    </ligand>
</feature>
<feature type="binding site" evidence="10">
    <location>
        <position position="123"/>
    </location>
    <ligand>
        <name>a divalent metal cation</name>
        <dbReference type="ChEBI" id="CHEBI:60240"/>
    </ligand>
</feature>
<gene>
    <name evidence="13" type="ORF">EG856_02665</name>
</gene>
<accession>A0A4P6MSX6</accession>
<protein>
    <recommendedName>
        <fullName evidence="11">Ribonuclease</fullName>
        <ecNumber evidence="11">3.1.26.4</ecNumber>
    </recommendedName>
</protein>
<dbReference type="InterPro" id="IPR036397">
    <property type="entry name" value="RNaseH_sf"/>
</dbReference>
<dbReference type="CDD" id="cd06590">
    <property type="entry name" value="RNase_HII_bacteria_HIII_like"/>
    <property type="match status" value="1"/>
</dbReference>
<sequence>MQIIEYNNNLNLENKVIIGIDEVGVGDYFGPLVGAVVSIPVANREKLIKLGIKDSKKIRNSKIKFFASQIKQLTQWSIYVLSPKGYNNLSSYNNANELKMFVHLNALNSLLKQNINYDAVFIDKYSTTRSIEKYFTKFYADNFFISFNKIAKPVILASKAENISLEVACASILAREKFIHKMEQMNLLYKIKFPFGASNKVKLFAKQLWNTRPDINKIEVCKNSFKMDIKN</sequence>
<dbReference type="Proteomes" id="UP000289326">
    <property type="component" value="Chromosome"/>
</dbReference>
<evidence type="ECO:0000313" key="14">
    <source>
        <dbReference type="Proteomes" id="UP000289326"/>
    </source>
</evidence>
<dbReference type="AlphaFoldDB" id="A0A4P6MSX6"/>
<evidence type="ECO:0000256" key="1">
    <source>
        <dbReference type="ARBA" id="ARBA00000077"/>
    </source>
</evidence>
<feature type="binding site" evidence="10">
    <location>
        <position position="22"/>
    </location>
    <ligand>
        <name>a divalent metal cation</name>
        <dbReference type="ChEBI" id="CHEBI:60240"/>
    </ligand>
</feature>
<evidence type="ECO:0000256" key="10">
    <source>
        <dbReference type="PROSITE-ProRule" id="PRU01319"/>
    </source>
</evidence>
<dbReference type="GO" id="GO:0005737">
    <property type="term" value="C:cytoplasm"/>
    <property type="evidence" value="ECO:0007669"/>
    <property type="project" value="UniProtKB-SubCell"/>
</dbReference>
<proteinExistence type="inferred from homology"/>
<feature type="domain" description="RNase H type-2" evidence="12">
    <location>
        <begin position="15"/>
        <end position="231"/>
    </location>
</feature>